<evidence type="ECO:0000313" key="1">
    <source>
        <dbReference type="EMBL" id="EXB03701.1"/>
    </source>
</evidence>
<dbReference type="Proteomes" id="UP000020595">
    <property type="component" value="Unassembled WGS sequence"/>
</dbReference>
<protein>
    <submittedName>
        <fullName evidence="1">Uncharacterized protein</fullName>
    </submittedName>
</protein>
<name>A0A009HZB4_ACIB9</name>
<comment type="caution">
    <text evidence="1">The sequence shown here is derived from an EMBL/GenBank/DDBJ whole genome shotgun (WGS) entry which is preliminary data.</text>
</comment>
<dbReference type="EMBL" id="JEWH01000077">
    <property type="protein sequence ID" value="EXB03701.1"/>
    <property type="molecule type" value="Genomic_DNA"/>
</dbReference>
<organism evidence="1 2">
    <name type="scientific">Acinetobacter baumannii (strain 1295743)</name>
    <dbReference type="NCBI Taxonomy" id="1310613"/>
    <lineage>
        <taxon>Bacteria</taxon>
        <taxon>Pseudomonadati</taxon>
        <taxon>Pseudomonadota</taxon>
        <taxon>Gammaproteobacteria</taxon>
        <taxon>Moraxellales</taxon>
        <taxon>Moraxellaceae</taxon>
        <taxon>Acinetobacter</taxon>
        <taxon>Acinetobacter calcoaceticus/baumannii complex</taxon>
    </lineage>
</organism>
<dbReference type="PATRIC" id="fig|1310613.3.peg.3666"/>
<proteinExistence type="predicted"/>
<evidence type="ECO:0000313" key="2">
    <source>
        <dbReference type="Proteomes" id="UP000020595"/>
    </source>
</evidence>
<sequence length="37" mass="4347">MQLHEQNEHSCSFPRHIVYQANDHDFSYSPLETSKAV</sequence>
<gene>
    <name evidence="1" type="ORF">J512_3834</name>
</gene>
<reference evidence="1 2" key="1">
    <citation type="submission" date="2014-02" db="EMBL/GenBank/DDBJ databases">
        <title>Comparative genomics and transcriptomics to identify genetic mechanisms underlying the emergence of carbapenem resistant Acinetobacter baumannii (CRAb).</title>
        <authorList>
            <person name="Harris A.D."/>
            <person name="Johnson K.J."/>
            <person name="George J."/>
            <person name="Shefchek K."/>
            <person name="Daugherty S.C."/>
            <person name="Parankush S."/>
            <person name="Sadzewicz L."/>
            <person name="Tallon L."/>
            <person name="Sengamalay N."/>
            <person name="Hazen T.H."/>
            <person name="Rasko D.A."/>
        </authorList>
    </citation>
    <scope>NUCLEOTIDE SEQUENCE [LARGE SCALE GENOMIC DNA]</scope>
    <source>
        <strain evidence="1 2">1295743</strain>
    </source>
</reference>
<accession>A0A009HZB4</accession>
<dbReference type="AlphaFoldDB" id="A0A009HZB4"/>